<protein>
    <recommendedName>
        <fullName evidence="1">Trigger factor C-terminal domain-containing protein</fullName>
    </recommendedName>
</protein>
<feature type="domain" description="Trigger factor C-terminal" evidence="1">
    <location>
        <begin position="2"/>
        <end position="53"/>
    </location>
</feature>
<dbReference type="AlphaFoldDB" id="X1TUN3"/>
<proteinExistence type="predicted"/>
<dbReference type="EMBL" id="BARW01025478">
    <property type="protein sequence ID" value="GAJ09038.1"/>
    <property type="molecule type" value="Genomic_DNA"/>
</dbReference>
<comment type="caution">
    <text evidence="2">The sequence shown here is derived from an EMBL/GenBank/DDBJ whole genome shotgun (WGS) entry which is preliminary data.</text>
</comment>
<accession>X1TUN3</accession>
<dbReference type="InterPro" id="IPR008880">
    <property type="entry name" value="Trigger_fac_C"/>
</dbReference>
<dbReference type="Pfam" id="PF05698">
    <property type="entry name" value="Trigger_C"/>
    <property type="match status" value="1"/>
</dbReference>
<gene>
    <name evidence="2" type="ORF">S12H4_41756</name>
</gene>
<feature type="non-terminal residue" evidence="2">
    <location>
        <position position="53"/>
    </location>
</feature>
<reference evidence="2" key="1">
    <citation type="journal article" date="2014" name="Front. Microbiol.">
        <title>High frequency of phylogenetically diverse reductive dehalogenase-homologous genes in deep subseafloor sedimentary metagenomes.</title>
        <authorList>
            <person name="Kawai M."/>
            <person name="Futagami T."/>
            <person name="Toyoda A."/>
            <person name="Takaki Y."/>
            <person name="Nishi S."/>
            <person name="Hori S."/>
            <person name="Arai W."/>
            <person name="Tsubouchi T."/>
            <person name="Morono Y."/>
            <person name="Uchiyama I."/>
            <person name="Ito T."/>
            <person name="Fujiyama A."/>
            <person name="Inagaki F."/>
            <person name="Takami H."/>
        </authorList>
    </citation>
    <scope>NUCLEOTIDE SEQUENCE</scope>
    <source>
        <strain evidence="2">Expedition CK06-06</strain>
    </source>
</reference>
<evidence type="ECO:0000313" key="2">
    <source>
        <dbReference type="EMBL" id="GAJ09038.1"/>
    </source>
</evidence>
<dbReference type="GO" id="GO:0015031">
    <property type="term" value="P:protein transport"/>
    <property type="evidence" value="ECO:0007669"/>
    <property type="project" value="InterPro"/>
</dbReference>
<dbReference type="InterPro" id="IPR037041">
    <property type="entry name" value="Trigger_fac_C_sf"/>
</dbReference>
<organism evidence="2">
    <name type="scientific">marine sediment metagenome</name>
    <dbReference type="NCBI Taxonomy" id="412755"/>
    <lineage>
        <taxon>unclassified sequences</taxon>
        <taxon>metagenomes</taxon>
        <taxon>ecological metagenomes</taxon>
    </lineage>
</organism>
<dbReference type="GO" id="GO:0006457">
    <property type="term" value="P:protein folding"/>
    <property type="evidence" value="ECO:0007669"/>
    <property type="project" value="InterPro"/>
</dbReference>
<sequence length="53" mass="6312">MEIDRLLDEQSRRLQRGNQGLEEYLKSVNKTEEELREELRPLATKRVTRSLAL</sequence>
<dbReference type="Gene3D" id="1.10.3120.10">
    <property type="entry name" value="Trigger factor, C-terminal domain"/>
    <property type="match status" value="1"/>
</dbReference>
<name>X1TUN3_9ZZZZ</name>
<evidence type="ECO:0000259" key="1">
    <source>
        <dbReference type="Pfam" id="PF05698"/>
    </source>
</evidence>